<sequence>MLVGCAGLAVGVAALGVGLAGAEMSPGLVDAGLFACMLWLVIASGVCVIVRLVMDAARVSISAVSHAAVGGLVCALLSPLFTVPWVLLLADAGSDSSVVQFVFGGIWLCSLAIAVLGALRLIVRRRAHRRTG</sequence>
<feature type="transmembrane region" description="Helical" evidence="1">
    <location>
        <begin position="32"/>
        <end position="54"/>
    </location>
</feature>
<keyword evidence="1" id="KW-0472">Membrane</keyword>
<feature type="transmembrane region" description="Helical" evidence="1">
    <location>
        <begin position="66"/>
        <end position="87"/>
    </location>
</feature>
<evidence type="ECO:0000313" key="3">
    <source>
        <dbReference type="Proteomes" id="UP000651517"/>
    </source>
</evidence>
<dbReference type="Proteomes" id="UP000651517">
    <property type="component" value="Unassembled WGS sequence"/>
</dbReference>
<gene>
    <name evidence="2" type="ORF">H9634_01400</name>
</gene>
<feature type="transmembrane region" description="Helical" evidence="1">
    <location>
        <begin position="99"/>
        <end position="123"/>
    </location>
</feature>
<keyword evidence="1" id="KW-0812">Transmembrane</keyword>
<proteinExistence type="predicted"/>
<keyword evidence="1" id="KW-1133">Transmembrane helix</keyword>
<dbReference type="EMBL" id="JACSPY010000001">
    <property type="protein sequence ID" value="MBD8019439.1"/>
    <property type="molecule type" value="Genomic_DNA"/>
</dbReference>
<evidence type="ECO:0000313" key="2">
    <source>
        <dbReference type="EMBL" id="MBD8019439.1"/>
    </source>
</evidence>
<reference evidence="2 3" key="1">
    <citation type="submission" date="2020-08" db="EMBL/GenBank/DDBJ databases">
        <title>A Genomic Blueprint of the Chicken Gut Microbiome.</title>
        <authorList>
            <person name="Gilroy R."/>
            <person name="Ravi A."/>
            <person name="Getino M."/>
            <person name="Pursley I."/>
            <person name="Horton D.L."/>
            <person name="Alikhan N.-F."/>
            <person name="Baker D."/>
            <person name="Gharbi K."/>
            <person name="Hall N."/>
            <person name="Watson M."/>
            <person name="Adriaenssens E.M."/>
            <person name="Foster-Nyarko E."/>
            <person name="Jarju S."/>
            <person name="Secka A."/>
            <person name="Antonio M."/>
            <person name="Oren A."/>
            <person name="Chaudhuri R."/>
            <person name="La Ragione R.M."/>
            <person name="Hildebrand F."/>
            <person name="Pallen M.J."/>
        </authorList>
    </citation>
    <scope>NUCLEOTIDE SEQUENCE [LARGE SCALE GENOMIC DNA]</scope>
    <source>
        <strain evidence="2 3">Re57</strain>
    </source>
</reference>
<comment type="caution">
    <text evidence="2">The sequence shown here is derived from an EMBL/GenBank/DDBJ whole genome shotgun (WGS) entry which is preliminary data.</text>
</comment>
<dbReference type="RefSeq" id="WP_191725036.1">
    <property type="nucleotide sequence ID" value="NZ_JACSPY010000001.1"/>
</dbReference>
<keyword evidence="3" id="KW-1185">Reference proteome</keyword>
<organism evidence="2 3">
    <name type="scientific">Brevibacterium gallinarum</name>
    <dbReference type="NCBI Taxonomy" id="2762220"/>
    <lineage>
        <taxon>Bacteria</taxon>
        <taxon>Bacillati</taxon>
        <taxon>Actinomycetota</taxon>
        <taxon>Actinomycetes</taxon>
        <taxon>Micrococcales</taxon>
        <taxon>Brevibacteriaceae</taxon>
        <taxon>Brevibacterium</taxon>
    </lineage>
</organism>
<name>A0ABR8WQS6_9MICO</name>
<protein>
    <submittedName>
        <fullName evidence="2">Uncharacterized protein</fullName>
    </submittedName>
</protein>
<evidence type="ECO:0000256" key="1">
    <source>
        <dbReference type="SAM" id="Phobius"/>
    </source>
</evidence>
<accession>A0ABR8WQS6</accession>